<evidence type="ECO:0000313" key="3">
    <source>
        <dbReference type="Proteomes" id="UP000189004"/>
    </source>
</evidence>
<keyword evidence="1" id="KW-1133">Transmembrane helix</keyword>
<feature type="transmembrane region" description="Helical" evidence="1">
    <location>
        <begin position="119"/>
        <end position="141"/>
    </location>
</feature>
<sequence length="142" mass="13960">MTSVNSLVDIAVFGIVGAIMMAALIGLLLVLPGGAREAPPGVRVAFGAASVVLLVALPVLAAANTLSAGSGFWTAFAVASCVVAVVYAVNVAMLPLVARRQAASGDRSALASLRPSLPVLAVGLLVCLTLGLVGASVAALII</sequence>
<organism evidence="2 3">
    <name type="scientific">Nocardiopsis sinuspersici</name>
    <dbReference type="NCBI Taxonomy" id="501010"/>
    <lineage>
        <taxon>Bacteria</taxon>
        <taxon>Bacillati</taxon>
        <taxon>Actinomycetota</taxon>
        <taxon>Actinomycetes</taxon>
        <taxon>Streptosporangiales</taxon>
        <taxon>Nocardiopsidaceae</taxon>
        <taxon>Nocardiopsis</taxon>
    </lineage>
</organism>
<dbReference type="Proteomes" id="UP000189004">
    <property type="component" value="Unassembled WGS sequence"/>
</dbReference>
<evidence type="ECO:0000256" key="1">
    <source>
        <dbReference type="SAM" id="Phobius"/>
    </source>
</evidence>
<feature type="transmembrane region" description="Helical" evidence="1">
    <location>
        <begin position="72"/>
        <end position="98"/>
    </location>
</feature>
<dbReference type="EMBL" id="MCOK01000001">
    <property type="protein sequence ID" value="OOC52926.1"/>
    <property type="molecule type" value="Genomic_DNA"/>
</dbReference>
<feature type="transmembrane region" description="Helical" evidence="1">
    <location>
        <begin position="44"/>
        <end position="66"/>
    </location>
</feature>
<keyword evidence="1" id="KW-0472">Membrane</keyword>
<gene>
    <name evidence="2" type="ORF">NOSIN_03080</name>
</gene>
<comment type="caution">
    <text evidence="2">The sequence shown here is derived from an EMBL/GenBank/DDBJ whole genome shotgun (WGS) entry which is preliminary data.</text>
</comment>
<name>A0A1V3BXI8_9ACTN</name>
<dbReference type="STRING" id="501010.NOSIN_03080"/>
<dbReference type="AlphaFoldDB" id="A0A1V3BXI8"/>
<protein>
    <submittedName>
        <fullName evidence="2">Uncharacterized protein</fullName>
    </submittedName>
</protein>
<dbReference type="RefSeq" id="WP_077689276.1">
    <property type="nucleotide sequence ID" value="NZ_MCOK01000001.1"/>
</dbReference>
<proteinExistence type="predicted"/>
<keyword evidence="1" id="KW-0812">Transmembrane</keyword>
<feature type="transmembrane region" description="Helical" evidence="1">
    <location>
        <begin position="12"/>
        <end position="32"/>
    </location>
</feature>
<evidence type="ECO:0000313" key="2">
    <source>
        <dbReference type="EMBL" id="OOC52926.1"/>
    </source>
</evidence>
<reference evidence="3" key="1">
    <citation type="submission" date="2016-08" db="EMBL/GenBank/DDBJ databases">
        <authorList>
            <person name="Tokovenko B."/>
            <person name="Kalinowski J."/>
        </authorList>
    </citation>
    <scope>NUCLEOTIDE SEQUENCE [LARGE SCALE GENOMIC DNA]</scope>
    <source>
        <strain evidence="3">UTMC102</strain>
    </source>
</reference>
<accession>A0A1V3BXI8</accession>
<keyword evidence="3" id="KW-1185">Reference proteome</keyword>